<proteinExistence type="predicted"/>
<dbReference type="AlphaFoldDB" id="M6FNZ4"/>
<dbReference type="Proteomes" id="UP000012101">
    <property type="component" value="Unassembled WGS sequence"/>
</dbReference>
<sequence length="50" mass="5709">MADNPRFKNLLEAILKKVVKASCNKEALEVTFSEYRMLCTPPLKQIPAEE</sequence>
<name>M6FNZ4_9LEPT</name>
<gene>
    <name evidence="1" type="ORF">LEP1GSC038_4083</name>
</gene>
<evidence type="ECO:0000313" key="2">
    <source>
        <dbReference type="Proteomes" id="UP000012101"/>
    </source>
</evidence>
<dbReference type="EMBL" id="AFJM02000044">
    <property type="protein sequence ID" value="EMM71854.1"/>
    <property type="molecule type" value="Genomic_DNA"/>
</dbReference>
<reference evidence="1 2" key="1">
    <citation type="submission" date="2013-01" db="EMBL/GenBank/DDBJ databases">
        <authorList>
            <person name="Harkins D.M."/>
            <person name="Durkin A.S."/>
            <person name="Brinkac L.M."/>
            <person name="Haft D.H."/>
            <person name="Selengut J.D."/>
            <person name="Sanka R."/>
            <person name="DePew J."/>
            <person name="Purushe J."/>
            <person name="Hospenthal D.R."/>
            <person name="Murray C.K."/>
            <person name="Pimentel G."/>
            <person name="Wasfy M."/>
            <person name="Vinetz J.M."/>
            <person name="Sutton G.G."/>
            <person name="Nierman W.C."/>
            <person name="Fouts D.E."/>
        </authorList>
    </citation>
    <scope>NUCLEOTIDE SEQUENCE [LARGE SCALE GENOMIC DNA]</scope>
    <source>
        <strain evidence="1 2">2006001855</strain>
    </source>
</reference>
<organism evidence="1 2">
    <name type="scientific">Leptospira weilii str. 2006001855</name>
    <dbReference type="NCBI Taxonomy" id="996804"/>
    <lineage>
        <taxon>Bacteria</taxon>
        <taxon>Pseudomonadati</taxon>
        <taxon>Spirochaetota</taxon>
        <taxon>Spirochaetia</taxon>
        <taxon>Leptospirales</taxon>
        <taxon>Leptospiraceae</taxon>
        <taxon>Leptospira</taxon>
    </lineage>
</organism>
<comment type="caution">
    <text evidence="1">The sequence shown here is derived from an EMBL/GenBank/DDBJ whole genome shotgun (WGS) entry which is preliminary data.</text>
</comment>
<protein>
    <submittedName>
        <fullName evidence="1">Uncharacterized protein</fullName>
    </submittedName>
</protein>
<accession>M6FNZ4</accession>
<evidence type="ECO:0000313" key="1">
    <source>
        <dbReference type="EMBL" id="EMM71854.1"/>
    </source>
</evidence>